<name>A0ABP0K7F1_9DINO</name>
<sequence>MHNPHFEELRTKLADTFSQVNRITVGSMFTGWGVLEMVLHSLERLWNQAHSEDAHFEVGGVELKFMAECEKKKQAYLESRFPGACIFSDVADMKSLRARTSNGGSHEVPVDLLVGGFPCVNVSHLTSTPGSVTDESCSSGRGYLGLENYVTWRKPSLILMENVASLFEKRKVEDGQTAFKELGDTYGKDQNFNRQTIPKSNFELARLQGIGTTDWVHYNMSEVGEATMRFSVPVLLGALISVLANWRFNSGRLVGNLDGAQENVFLTTSELGLCGRPLQGEEDIVLPLSKDMLLPESLDAESDLKQAERQRPSIEACQAQKLKDKPCIILNLTGYIEDAFNMRLENEELKGGFKTEMLFYHSVQWLTKDSFGHVRLLRQITDAWTQRKFGHAGHKFSMELPELSQEEVDSIPGGRASLGSFDEMRFEILERVGNRMVIKSDEHKYWSGQTGALLAEYEDLRQGHLELVGQSSAVAVVAAEGQATTEEPTSTPARPTFVEVESLSKLEETHGGIELKVNSEAGGVELILCKDGTIWLLCGQNRTIPKHSVLAGFGTGQWLPEAECTDGGVPFAVPHGDRTLVQIDEASFSTEAQGNQTLTLYKLLLRAETEKQLTEHRVSFLKVERKATVEAGQDGFEVTIKNGMTFKCLRDPRTQQGEERLTSKNFFSKCLASLPRETAMVVFRFRYERVGQNFKIQRPYVIASVPISLRKDVPLKLS</sequence>
<gene>
    <name evidence="3" type="ORF">SCF082_LOCUS15807</name>
</gene>
<evidence type="ECO:0000313" key="4">
    <source>
        <dbReference type="Proteomes" id="UP001642464"/>
    </source>
</evidence>
<dbReference type="InterPro" id="IPR001525">
    <property type="entry name" value="C5_MeTfrase"/>
</dbReference>
<organism evidence="3 4">
    <name type="scientific">Durusdinium trenchii</name>
    <dbReference type="NCBI Taxonomy" id="1381693"/>
    <lineage>
        <taxon>Eukaryota</taxon>
        <taxon>Sar</taxon>
        <taxon>Alveolata</taxon>
        <taxon>Dinophyceae</taxon>
        <taxon>Suessiales</taxon>
        <taxon>Symbiodiniaceae</taxon>
        <taxon>Durusdinium</taxon>
    </lineage>
</organism>
<dbReference type="Gene3D" id="3.40.50.150">
    <property type="entry name" value="Vaccinia Virus protein VP39"/>
    <property type="match status" value="1"/>
</dbReference>
<evidence type="ECO:0000313" key="3">
    <source>
        <dbReference type="EMBL" id="CAK9022487.1"/>
    </source>
</evidence>
<proteinExistence type="predicted"/>
<evidence type="ECO:0000256" key="2">
    <source>
        <dbReference type="ARBA" id="ARBA00022679"/>
    </source>
</evidence>
<reference evidence="3 4" key="1">
    <citation type="submission" date="2024-02" db="EMBL/GenBank/DDBJ databases">
        <authorList>
            <person name="Chen Y."/>
            <person name="Shah S."/>
            <person name="Dougan E. K."/>
            <person name="Thang M."/>
            <person name="Chan C."/>
        </authorList>
    </citation>
    <scope>NUCLEOTIDE SEQUENCE [LARGE SCALE GENOMIC DNA]</scope>
</reference>
<comment type="caution">
    <text evidence="3">The sequence shown here is derived from an EMBL/GenBank/DDBJ whole genome shotgun (WGS) entry which is preliminary data.</text>
</comment>
<keyword evidence="4" id="KW-1185">Reference proteome</keyword>
<evidence type="ECO:0000256" key="1">
    <source>
        <dbReference type="ARBA" id="ARBA00022603"/>
    </source>
</evidence>
<accession>A0ABP0K7F1</accession>
<dbReference type="EMBL" id="CAXAMM010010158">
    <property type="protein sequence ID" value="CAK9022487.1"/>
    <property type="molecule type" value="Genomic_DNA"/>
</dbReference>
<dbReference type="Proteomes" id="UP001642464">
    <property type="component" value="Unassembled WGS sequence"/>
</dbReference>
<keyword evidence="1" id="KW-0489">Methyltransferase</keyword>
<evidence type="ECO:0008006" key="5">
    <source>
        <dbReference type="Google" id="ProtNLM"/>
    </source>
</evidence>
<protein>
    <recommendedName>
        <fullName evidence="5">DNA (cytosine-5-)-methyltransferase</fullName>
    </recommendedName>
</protein>
<dbReference type="SUPFAM" id="SSF53335">
    <property type="entry name" value="S-adenosyl-L-methionine-dependent methyltransferases"/>
    <property type="match status" value="1"/>
</dbReference>
<dbReference type="Pfam" id="PF00145">
    <property type="entry name" value="DNA_methylase"/>
    <property type="match status" value="1"/>
</dbReference>
<dbReference type="InterPro" id="IPR029063">
    <property type="entry name" value="SAM-dependent_MTases_sf"/>
</dbReference>
<keyword evidence="2" id="KW-0808">Transferase</keyword>